<feature type="transmembrane region" description="Helical" evidence="6">
    <location>
        <begin position="429"/>
        <end position="448"/>
    </location>
</feature>
<dbReference type="EMBL" id="JACGWY010000004">
    <property type="protein sequence ID" value="MBA8817040.1"/>
    <property type="molecule type" value="Genomic_DNA"/>
</dbReference>
<organism evidence="8 9">
    <name type="scientific">Microbacterium halimionae</name>
    <dbReference type="NCBI Taxonomy" id="1526413"/>
    <lineage>
        <taxon>Bacteria</taxon>
        <taxon>Bacillati</taxon>
        <taxon>Actinomycetota</taxon>
        <taxon>Actinomycetes</taxon>
        <taxon>Micrococcales</taxon>
        <taxon>Microbacteriaceae</taxon>
        <taxon>Microbacterium</taxon>
    </lineage>
</organism>
<evidence type="ECO:0000256" key="1">
    <source>
        <dbReference type="ARBA" id="ARBA00004651"/>
    </source>
</evidence>
<feature type="domain" description="ABC3 transporter permease C-terminal" evidence="7">
    <location>
        <begin position="59"/>
        <end position="176"/>
    </location>
</feature>
<evidence type="ECO:0000256" key="3">
    <source>
        <dbReference type="ARBA" id="ARBA00022692"/>
    </source>
</evidence>
<name>A0A7W3JQA5_9MICO</name>
<dbReference type="AlphaFoldDB" id="A0A7W3JQA5"/>
<feature type="transmembrane region" description="Helical" evidence="6">
    <location>
        <begin position="226"/>
        <end position="251"/>
    </location>
</feature>
<keyword evidence="4 6" id="KW-1133">Transmembrane helix</keyword>
<comment type="subcellular location">
    <subcellularLocation>
        <location evidence="1">Cell membrane</location>
        <topology evidence="1">Multi-pass membrane protein</topology>
    </subcellularLocation>
</comment>
<dbReference type="PANTHER" id="PTHR30287">
    <property type="entry name" value="MEMBRANE COMPONENT OF PREDICTED ABC SUPERFAMILY METABOLITE UPTAKE TRANSPORTER"/>
    <property type="match status" value="1"/>
</dbReference>
<evidence type="ECO:0000313" key="8">
    <source>
        <dbReference type="EMBL" id="MBA8817040.1"/>
    </source>
</evidence>
<sequence length="465" mass="47832">MSVHLALRGHGPSIVVTAAGAAFGTTVLVVTHVLTQAIEADPVTGSSMTVQVLLTMAAIVFVVVATFVGGIVTTNTFTSVVQSRIRTIALMRLLGASARDLRRSFLRESLLVGAAGAALGSVLGLGFATLLTKGLAAIGVLPQLSYQFVDGLLLLPMVGVILATVSAGWAGSRSVLAVTPLQALGAAEEPRAEELRQPVRTSIALTAFGVGTAALVGGIILGQTQILGVLVALAGGVVSFSGVVLGAHLFVPASLRLVGRMMNRNMPSRLASANSARHPEISTRSFVGVLVGVTLVTTFTVALATFRELIIRASDADPAYYKGIDTMFQATSLVVSALVGFSILIAAIGLINDLTTSVRRRRRELGLLRTLGLTVRQVRTMITAEAAQVAFASIVVGILLGIAYGWAGAQSLLGSIPAGGMIAPAVPPTLIAALLIVGTAITMIAALAPARRATRTTPIEALREA</sequence>
<feature type="transmembrane region" description="Helical" evidence="6">
    <location>
        <begin position="389"/>
        <end position="409"/>
    </location>
</feature>
<feature type="transmembrane region" description="Helical" evidence="6">
    <location>
        <begin position="326"/>
        <end position="351"/>
    </location>
</feature>
<dbReference type="InterPro" id="IPR003838">
    <property type="entry name" value="ABC3_permease_C"/>
</dbReference>
<evidence type="ECO:0000256" key="5">
    <source>
        <dbReference type="ARBA" id="ARBA00023136"/>
    </source>
</evidence>
<feature type="domain" description="ABC3 transporter permease C-terminal" evidence="7">
    <location>
        <begin position="338"/>
        <end position="458"/>
    </location>
</feature>
<dbReference type="PANTHER" id="PTHR30287:SF1">
    <property type="entry name" value="INNER MEMBRANE PROTEIN"/>
    <property type="match status" value="1"/>
</dbReference>
<comment type="caution">
    <text evidence="8">The sequence shown here is derived from an EMBL/GenBank/DDBJ whole genome shotgun (WGS) entry which is preliminary data.</text>
</comment>
<feature type="transmembrane region" description="Helical" evidence="6">
    <location>
        <begin position="286"/>
        <end position="306"/>
    </location>
</feature>
<dbReference type="Proteomes" id="UP000526083">
    <property type="component" value="Unassembled WGS sequence"/>
</dbReference>
<evidence type="ECO:0000313" key="9">
    <source>
        <dbReference type="Proteomes" id="UP000526083"/>
    </source>
</evidence>
<dbReference type="RefSeq" id="WP_167045198.1">
    <property type="nucleotide sequence ID" value="NZ_JAAOZB010000001.1"/>
</dbReference>
<dbReference type="GO" id="GO:0005886">
    <property type="term" value="C:plasma membrane"/>
    <property type="evidence" value="ECO:0007669"/>
    <property type="project" value="UniProtKB-SubCell"/>
</dbReference>
<evidence type="ECO:0000259" key="7">
    <source>
        <dbReference type="Pfam" id="PF02687"/>
    </source>
</evidence>
<keyword evidence="2" id="KW-1003">Cell membrane</keyword>
<feature type="transmembrane region" description="Helical" evidence="6">
    <location>
        <begin position="109"/>
        <end position="131"/>
    </location>
</feature>
<keyword evidence="3 6" id="KW-0812">Transmembrane</keyword>
<reference evidence="8 9" key="1">
    <citation type="submission" date="2020-07" db="EMBL/GenBank/DDBJ databases">
        <title>Sequencing the genomes of 1000 actinobacteria strains.</title>
        <authorList>
            <person name="Klenk H.-P."/>
        </authorList>
    </citation>
    <scope>NUCLEOTIDE SEQUENCE [LARGE SCALE GENOMIC DNA]</scope>
    <source>
        <strain evidence="8 9">DSM 27576</strain>
    </source>
</reference>
<keyword evidence="5 6" id="KW-0472">Membrane</keyword>
<feature type="transmembrane region" description="Helical" evidence="6">
    <location>
        <begin position="12"/>
        <end position="34"/>
    </location>
</feature>
<evidence type="ECO:0000256" key="2">
    <source>
        <dbReference type="ARBA" id="ARBA00022475"/>
    </source>
</evidence>
<dbReference type="InterPro" id="IPR038766">
    <property type="entry name" value="Membrane_comp_ABC_pdt"/>
</dbReference>
<accession>A0A7W3JQA5</accession>
<evidence type="ECO:0000256" key="4">
    <source>
        <dbReference type="ARBA" id="ARBA00022989"/>
    </source>
</evidence>
<dbReference type="Pfam" id="PF02687">
    <property type="entry name" value="FtsX"/>
    <property type="match status" value="2"/>
</dbReference>
<feature type="transmembrane region" description="Helical" evidence="6">
    <location>
        <begin position="151"/>
        <end position="171"/>
    </location>
</feature>
<feature type="transmembrane region" description="Helical" evidence="6">
    <location>
        <begin position="201"/>
        <end position="220"/>
    </location>
</feature>
<evidence type="ECO:0000256" key="6">
    <source>
        <dbReference type="SAM" id="Phobius"/>
    </source>
</evidence>
<proteinExistence type="predicted"/>
<protein>
    <submittedName>
        <fullName evidence="8">Putative ABC transport system permease protein</fullName>
    </submittedName>
</protein>
<keyword evidence="9" id="KW-1185">Reference proteome</keyword>
<gene>
    <name evidence="8" type="ORF">FHX48_002134</name>
</gene>
<feature type="transmembrane region" description="Helical" evidence="6">
    <location>
        <begin position="54"/>
        <end position="77"/>
    </location>
</feature>